<dbReference type="AlphaFoldDB" id="A0A947CZ05"/>
<dbReference type="SUPFAM" id="SSF47413">
    <property type="entry name" value="lambda repressor-like DNA-binding domains"/>
    <property type="match status" value="1"/>
</dbReference>
<dbReference type="PANTHER" id="PTHR46558:SF4">
    <property type="entry name" value="DNA-BIDING PHAGE PROTEIN"/>
    <property type="match status" value="1"/>
</dbReference>
<name>A0A947CZ05_HYDSH</name>
<dbReference type="Gene3D" id="1.10.260.40">
    <property type="entry name" value="lambda repressor-like DNA-binding domains"/>
    <property type="match status" value="1"/>
</dbReference>
<proteinExistence type="predicted"/>
<reference evidence="3" key="1">
    <citation type="journal article" date="2021" name="Microbiology">
        <title>Metagenomic Analysis of the Microbial Community in the Underground Coal Fire Area (Kemerovo Region, Russia) Revealed Predominance of Thermophilic Members of the Phyla Deinococcus-thermus, Aquificae, and Firmicutes.</title>
        <authorList>
            <person name="Kadnikov V."/>
            <person name="Mardanov A.V."/>
            <person name="Beletsky A.V."/>
            <person name="Karnachuk O.V."/>
            <person name="Ravin N.V."/>
        </authorList>
    </citation>
    <scope>NUCLEOTIDE SEQUENCE</scope>
    <source>
        <strain evidence="3">RBS10-49</strain>
    </source>
</reference>
<dbReference type="PANTHER" id="PTHR46558">
    <property type="entry name" value="TRACRIPTIONAL REGULATORY PROTEIN-RELATED-RELATED"/>
    <property type="match status" value="1"/>
</dbReference>
<sequence length="141" mass="15681">MAHEKVNAQLLRELRLKRGLTLMQAARILGVSESHLSKIETGKAGIGGALLLKIADLYNVRPEDLFIREAAFASKEKDDLPPPRVVDLIAEVYKSDYILVGGEKIDVRPEAAAWRMEMAIRMGAAWAKEAASELNDREVNR</sequence>
<dbReference type="InterPro" id="IPR010982">
    <property type="entry name" value="Lambda_DNA-bd_dom_sf"/>
</dbReference>
<evidence type="ECO:0000256" key="1">
    <source>
        <dbReference type="ARBA" id="ARBA00023125"/>
    </source>
</evidence>
<keyword evidence="1" id="KW-0238">DNA-binding</keyword>
<dbReference type="GO" id="GO:0003677">
    <property type="term" value="F:DNA binding"/>
    <property type="evidence" value="ECO:0007669"/>
    <property type="project" value="UniProtKB-KW"/>
</dbReference>
<feature type="domain" description="HTH cro/C1-type" evidence="2">
    <location>
        <begin position="11"/>
        <end position="65"/>
    </location>
</feature>
<dbReference type="Proteomes" id="UP000748108">
    <property type="component" value="Unassembled WGS sequence"/>
</dbReference>
<dbReference type="Pfam" id="PF13560">
    <property type="entry name" value="HTH_31"/>
    <property type="match status" value="1"/>
</dbReference>
<dbReference type="CDD" id="cd00093">
    <property type="entry name" value="HTH_XRE"/>
    <property type="match status" value="1"/>
</dbReference>
<accession>A0A947CZ05</accession>
<evidence type="ECO:0000313" key="3">
    <source>
        <dbReference type="EMBL" id="MBT9281111.1"/>
    </source>
</evidence>
<dbReference type="PROSITE" id="PS50943">
    <property type="entry name" value="HTH_CROC1"/>
    <property type="match status" value="1"/>
</dbReference>
<evidence type="ECO:0000313" key="4">
    <source>
        <dbReference type="Proteomes" id="UP000748108"/>
    </source>
</evidence>
<gene>
    <name evidence="3" type="ORF">KM312_00300</name>
</gene>
<dbReference type="EMBL" id="JAHHQF010000008">
    <property type="protein sequence ID" value="MBT9281111.1"/>
    <property type="molecule type" value="Genomic_DNA"/>
</dbReference>
<dbReference type="InterPro" id="IPR001387">
    <property type="entry name" value="Cro/C1-type_HTH"/>
</dbReference>
<comment type="caution">
    <text evidence="3">The sequence shown here is derived from an EMBL/GenBank/DDBJ whole genome shotgun (WGS) entry which is preliminary data.</text>
</comment>
<dbReference type="SMART" id="SM00530">
    <property type="entry name" value="HTH_XRE"/>
    <property type="match status" value="1"/>
</dbReference>
<organism evidence="3 4">
    <name type="scientific">Hydrogenibacillus schlegelii</name>
    <name type="common">Bacillus schlegelii</name>
    <dbReference type="NCBI Taxonomy" id="1484"/>
    <lineage>
        <taxon>Bacteria</taxon>
        <taxon>Bacillati</taxon>
        <taxon>Bacillota</taxon>
        <taxon>Bacilli</taxon>
        <taxon>Bacillales</taxon>
        <taxon>Bacillales Family X. Incertae Sedis</taxon>
        <taxon>Hydrogenibacillus</taxon>
    </lineage>
</organism>
<protein>
    <submittedName>
        <fullName evidence="3">Helix-turn-helix transcriptional regulator</fullName>
    </submittedName>
</protein>
<evidence type="ECO:0000259" key="2">
    <source>
        <dbReference type="PROSITE" id="PS50943"/>
    </source>
</evidence>